<dbReference type="Proteomes" id="UP000019471">
    <property type="component" value="Unassembled WGS sequence"/>
</dbReference>
<dbReference type="InterPro" id="IPR036259">
    <property type="entry name" value="MFS_trans_sf"/>
</dbReference>
<feature type="transmembrane region" description="Helical" evidence="6">
    <location>
        <begin position="460"/>
        <end position="481"/>
    </location>
</feature>
<dbReference type="GeneID" id="19197118"/>
<keyword evidence="9" id="KW-1185">Reference proteome</keyword>
<reference evidence="8 9" key="1">
    <citation type="submission" date="2013-03" db="EMBL/GenBank/DDBJ databases">
        <title>The Genome Sequence of Cladophialophora psammophila CBS 110553.</title>
        <authorList>
            <consortium name="The Broad Institute Genomics Platform"/>
            <person name="Cuomo C."/>
            <person name="de Hoog S."/>
            <person name="Gorbushina A."/>
            <person name="Walker B."/>
            <person name="Young S.K."/>
            <person name="Zeng Q."/>
            <person name="Gargeya S."/>
            <person name="Fitzgerald M."/>
            <person name="Haas B."/>
            <person name="Abouelleil A."/>
            <person name="Allen A.W."/>
            <person name="Alvarado L."/>
            <person name="Arachchi H.M."/>
            <person name="Berlin A.M."/>
            <person name="Chapman S.B."/>
            <person name="Gainer-Dewar J."/>
            <person name="Goldberg J."/>
            <person name="Griggs A."/>
            <person name="Gujja S."/>
            <person name="Hansen M."/>
            <person name="Howarth C."/>
            <person name="Imamovic A."/>
            <person name="Ireland A."/>
            <person name="Larimer J."/>
            <person name="McCowan C."/>
            <person name="Murphy C."/>
            <person name="Pearson M."/>
            <person name="Poon T.W."/>
            <person name="Priest M."/>
            <person name="Roberts A."/>
            <person name="Saif S."/>
            <person name="Shea T."/>
            <person name="Sisk P."/>
            <person name="Sykes S."/>
            <person name="Wortman J."/>
            <person name="Nusbaum C."/>
            <person name="Birren B."/>
        </authorList>
    </citation>
    <scope>NUCLEOTIDE SEQUENCE [LARGE SCALE GENOMIC DNA]</scope>
    <source>
        <strain evidence="8 9">CBS 110553</strain>
    </source>
</reference>
<dbReference type="InterPro" id="IPR011701">
    <property type="entry name" value="MFS"/>
</dbReference>
<organism evidence="8 9">
    <name type="scientific">Cladophialophora psammophila CBS 110553</name>
    <dbReference type="NCBI Taxonomy" id="1182543"/>
    <lineage>
        <taxon>Eukaryota</taxon>
        <taxon>Fungi</taxon>
        <taxon>Dikarya</taxon>
        <taxon>Ascomycota</taxon>
        <taxon>Pezizomycotina</taxon>
        <taxon>Eurotiomycetes</taxon>
        <taxon>Chaetothyriomycetidae</taxon>
        <taxon>Chaetothyriales</taxon>
        <taxon>Herpotrichiellaceae</taxon>
        <taxon>Cladophialophora</taxon>
    </lineage>
</organism>
<proteinExistence type="predicted"/>
<dbReference type="Gene3D" id="1.20.1250.20">
    <property type="entry name" value="MFS general substrate transporter like domains"/>
    <property type="match status" value="2"/>
</dbReference>
<evidence type="ECO:0000313" key="9">
    <source>
        <dbReference type="Proteomes" id="UP000019471"/>
    </source>
</evidence>
<evidence type="ECO:0000256" key="4">
    <source>
        <dbReference type="ARBA" id="ARBA00022989"/>
    </source>
</evidence>
<feature type="domain" description="Major facilitator superfamily (MFS) profile" evidence="7">
    <location>
        <begin position="55"/>
        <end position="485"/>
    </location>
</feature>
<dbReference type="eggNOG" id="KOG2533">
    <property type="taxonomic scope" value="Eukaryota"/>
</dbReference>
<keyword evidence="2" id="KW-0813">Transport</keyword>
<feature type="transmembrane region" description="Helical" evidence="6">
    <location>
        <begin position="368"/>
        <end position="386"/>
    </location>
</feature>
<dbReference type="PROSITE" id="PS50850">
    <property type="entry name" value="MFS"/>
    <property type="match status" value="1"/>
</dbReference>
<sequence>MAGSFTTEKTCSEHVEVGEEKNNCHGSIPLDTTVLADQELSAFDRKMLLKLDLIIIPVVALLFLMSFLDRGNIGNARVVSDFCDRWFLAVSALLSDVQAGLQADLHLTDHQYQTALTVTYVPYILAELPSNLLLSKIGPKILLPTLCTGWGIVTTLQSQVHNYDGLIACRFFLGLLEGGLFPGIVLYLSFFYRRHELQLRVALFFAATSAAGAFSGLLAAAIIQMDGVGGMRGWQWIFCLEGILTFLIGFGSFFLLPNNPRQVHTFTAEQAARCEERLKLDVDLQSHESVDLKSVASAFASVHVWLMVFQLFGAGACLYGLAYFTPSIVKGFGYNETQTQLLTAPPFIAAFIVNLFTAYMSDKYRQRGLAAIGTWIIALVGFVMFYKCRSIGSRYTSLFLMITGVYSASPCLVCWVPNNTAARTRRATAIAMAFISTNVGGIVSTWIFPTSQAPYYRFASRFLMSLNITSLVLAAVTIFWLRRRNAEKGETEYRRRVLEPVAGLEPADQLRILGDSHPDYYFTY</sequence>
<dbReference type="RefSeq" id="XP_007751191.1">
    <property type="nucleotide sequence ID" value="XM_007753001.1"/>
</dbReference>
<feature type="transmembrane region" description="Helical" evidence="6">
    <location>
        <begin position="398"/>
        <end position="416"/>
    </location>
</feature>
<feature type="transmembrane region" description="Helical" evidence="6">
    <location>
        <begin position="171"/>
        <end position="190"/>
    </location>
</feature>
<dbReference type="Pfam" id="PF07690">
    <property type="entry name" value="MFS_1"/>
    <property type="match status" value="1"/>
</dbReference>
<evidence type="ECO:0000256" key="5">
    <source>
        <dbReference type="ARBA" id="ARBA00023136"/>
    </source>
</evidence>
<dbReference type="HOGENOM" id="CLU_001265_0_1_1"/>
<evidence type="ECO:0000256" key="2">
    <source>
        <dbReference type="ARBA" id="ARBA00022448"/>
    </source>
</evidence>
<dbReference type="STRING" id="1182543.W9WHA5"/>
<feature type="transmembrane region" description="Helical" evidence="6">
    <location>
        <begin position="302"/>
        <end position="324"/>
    </location>
</feature>
<protein>
    <recommendedName>
        <fullName evidence="7">Major facilitator superfamily (MFS) profile domain-containing protein</fullName>
    </recommendedName>
</protein>
<dbReference type="GO" id="GO:0016020">
    <property type="term" value="C:membrane"/>
    <property type="evidence" value="ECO:0007669"/>
    <property type="project" value="UniProtKB-SubCell"/>
</dbReference>
<name>W9WHA5_9EURO</name>
<dbReference type="InterPro" id="IPR020846">
    <property type="entry name" value="MFS_dom"/>
</dbReference>
<keyword evidence="4 6" id="KW-1133">Transmembrane helix</keyword>
<dbReference type="EMBL" id="AMGX01000033">
    <property type="protein sequence ID" value="EXJ57874.1"/>
    <property type="molecule type" value="Genomic_DNA"/>
</dbReference>
<feature type="transmembrane region" description="Helical" evidence="6">
    <location>
        <begin position="428"/>
        <end position="448"/>
    </location>
</feature>
<dbReference type="OrthoDB" id="9971669at2759"/>
<feature type="transmembrane region" description="Helical" evidence="6">
    <location>
        <begin position="48"/>
        <end position="68"/>
    </location>
</feature>
<dbReference type="PANTHER" id="PTHR43791">
    <property type="entry name" value="PERMEASE-RELATED"/>
    <property type="match status" value="1"/>
</dbReference>
<evidence type="ECO:0000256" key="1">
    <source>
        <dbReference type="ARBA" id="ARBA00004141"/>
    </source>
</evidence>
<gene>
    <name evidence="8" type="ORF">A1O5_12432</name>
</gene>
<comment type="subcellular location">
    <subcellularLocation>
        <location evidence="1">Membrane</location>
        <topology evidence="1">Multi-pass membrane protein</topology>
    </subcellularLocation>
</comment>
<evidence type="ECO:0000256" key="3">
    <source>
        <dbReference type="ARBA" id="ARBA00022692"/>
    </source>
</evidence>
<dbReference type="GO" id="GO:0022857">
    <property type="term" value="F:transmembrane transporter activity"/>
    <property type="evidence" value="ECO:0007669"/>
    <property type="project" value="InterPro"/>
</dbReference>
<dbReference type="FunFam" id="1.20.1250.20:FF:000057">
    <property type="entry name" value="MFS general substrate transporter"/>
    <property type="match status" value="1"/>
</dbReference>
<feature type="transmembrane region" description="Helical" evidence="6">
    <location>
        <begin position="202"/>
        <end position="223"/>
    </location>
</feature>
<dbReference type="SUPFAM" id="SSF103473">
    <property type="entry name" value="MFS general substrate transporter"/>
    <property type="match status" value="1"/>
</dbReference>
<feature type="transmembrane region" description="Helical" evidence="6">
    <location>
        <begin position="235"/>
        <end position="256"/>
    </location>
</feature>
<dbReference type="PANTHER" id="PTHR43791:SF85">
    <property type="entry name" value="TRANSPORTER, PUTATIVE (AFU_ORTHOLOGUE AFUA_6G00710)-RELATED"/>
    <property type="match status" value="1"/>
</dbReference>
<accession>W9WHA5</accession>
<keyword evidence="5 6" id="KW-0472">Membrane</keyword>
<comment type="caution">
    <text evidence="8">The sequence shown here is derived from an EMBL/GenBank/DDBJ whole genome shotgun (WGS) entry which is preliminary data.</text>
</comment>
<feature type="transmembrane region" description="Helical" evidence="6">
    <location>
        <begin position="344"/>
        <end position="361"/>
    </location>
</feature>
<dbReference type="FunFam" id="1.20.1250.20:FF:000013">
    <property type="entry name" value="MFS general substrate transporter"/>
    <property type="match status" value="1"/>
</dbReference>
<keyword evidence="3 6" id="KW-0812">Transmembrane</keyword>
<evidence type="ECO:0000259" key="7">
    <source>
        <dbReference type="PROSITE" id="PS50850"/>
    </source>
</evidence>
<evidence type="ECO:0000313" key="8">
    <source>
        <dbReference type="EMBL" id="EXJ57874.1"/>
    </source>
</evidence>
<evidence type="ECO:0000256" key="6">
    <source>
        <dbReference type="SAM" id="Phobius"/>
    </source>
</evidence>
<dbReference type="AlphaFoldDB" id="W9WHA5"/>